<dbReference type="Proteomes" id="UP000618818">
    <property type="component" value="Unassembled WGS sequence"/>
</dbReference>
<dbReference type="RefSeq" id="WP_191192980.1">
    <property type="nucleotide sequence ID" value="NZ_JACXYZ010000001.1"/>
</dbReference>
<reference evidence="1 2" key="1">
    <citation type="submission" date="2020-09" db="EMBL/GenBank/DDBJ databases">
        <title>novel species in genus Nocardioides.</title>
        <authorList>
            <person name="Zhang G."/>
        </authorList>
    </citation>
    <scope>NUCLEOTIDE SEQUENCE [LARGE SCALE GENOMIC DNA]</scope>
    <source>
        <strain evidence="1 2">KCTC 39551</strain>
    </source>
</reference>
<evidence type="ECO:0000313" key="1">
    <source>
        <dbReference type="EMBL" id="MBD3923073.1"/>
    </source>
</evidence>
<sequence length="229" mass="23773">MSSRRTGRQLLIATLVGVLVGGGLMVLTPAGAEVSSAVATNWKKIWKQELQPQADKRYYTKKKSDKRYYTKSKSNERYYAKWDSDAKYALKGSSYTKAESDGKYLPKQALIRGQYAAIGTGAMGARVGDNITFGVTLSAAPGVNYLNAGAAPTANCPGTAAAPNAAAGQLCLYEVSNTNAAVRTIVNAGTGAAGASVFGAIVHVTGTAAGETVVFGTWALRPAAIVSAP</sequence>
<proteinExistence type="predicted"/>
<keyword evidence="2" id="KW-1185">Reference proteome</keyword>
<accession>A0ABR8N4H8</accession>
<name>A0ABR8N4H8_9ACTN</name>
<gene>
    <name evidence="1" type="ORF">IEZ26_00445</name>
</gene>
<evidence type="ECO:0008006" key="3">
    <source>
        <dbReference type="Google" id="ProtNLM"/>
    </source>
</evidence>
<dbReference type="EMBL" id="JACXYZ010000001">
    <property type="protein sequence ID" value="MBD3923073.1"/>
    <property type="molecule type" value="Genomic_DNA"/>
</dbReference>
<organism evidence="1 2">
    <name type="scientific">Nocardioides cavernae</name>
    <dbReference type="NCBI Taxonomy" id="1921566"/>
    <lineage>
        <taxon>Bacteria</taxon>
        <taxon>Bacillati</taxon>
        <taxon>Actinomycetota</taxon>
        <taxon>Actinomycetes</taxon>
        <taxon>Propionibacteriales</taxon>
        <taxon>Nocardioidaceae</taxon>
        <taxon>Nocardioides</taxon>
    </lineage>
</organism>
<evidence type="ECO:0000313" key="2">
    <source>
        <dbReference type="Proteomes" id="UP000618818"/>
    </source>
</evidence>
<comment type="caution">
    <text evidence="1">The sequence shown here is derived from an EMBL/GenBank/DDBJ whole genome shotgun (WGS) entry which is preliminary data.</text>
</comment>
<protein>
    <recommendedName>
        <fullName evidence="3">Secreted protein</fullName>
    </recommendedName>
</protein>